<gene>
    <name evidence="2" type="ORF">AB6713_17680</name>
</gene>
<keyword evidence="1" id="KW-1133">Transmembrane helix</keyword>
<feature type="transmembrane region" description="Helical" evidence="1">
    <location>
        <begin position="193"/>
        <end position="215"/>
    </location>
</feature>
<dbReference type="PANTHER" id="PTHR34219:SF3">
    <property type="entry name" value="BLL7967 PROTEIN"/>
    <property type="match status" value="1"/>
</dbReference>
<proteinExistence type="predicted"/>
<dbReference type="RefSeq" id="WP_370565692.1">
    <property type="nucleotide sequence ID" value="NZ_JBFWIB010000022.1"/>
</dbReference>
<feature type="transmembrane region" description="Helical" evidence="1">
    <location>
        <begin position="21"/>
        <end position="45"/>
    </location>
</feature>
<evidence type="ECO:0000313" key="2">
    <source>
        <dbReference type="EMBL" id="MEZ0476429.1"/>
    </source>
</evidence>
<name>A0ABV4HUJ6_9GAMM</name>
<reference evidence="2 3" key="1">
    <citation type="submission" date="2024-07" db="EMBL/GenBank/DDBJ databases">
        <title>Luteimonas salilacus sp. nov., isolated from the shore soil of Salt Lake in Tibet of China.</title>
        <authorList>
            <person name="Zhang X."/>
            <person name="Li A."/>
        </authorList>
    </citation>
    <scope>NUCLEOTIDE SEQUENCE [LARGE SCALE GENOMIC DNA]</scope>
    <source>
        <strain evidence="2 3">B3-2-R+30</strain>
    </source>
</reference>
<dbReference type="EMBL" id="JBFWIC010000035">
    <property type="protein sequence ID" value="MEZ0476429.1"/>
    <property type="molecule type" value="Genomic_DNA"/>
</dbReference>
<dbReference type="InterPro" id="IPR005625">
    <property type="entry name" value="PepSY-ass_TM"/>
</dbReference>
<organism evidence="2 3">
    <name type="scientific">Luteimonas salinilitoris</name>
    <dbReference type="NCBI Taxonomy" id="3237697"/>
    <lineage>
        <taxon>Bacteria</taxon>
        <taxon>Pseudomonadati</taxon>
        <taxon>Pseudomonadota</taxon>
        <taxon>Gammaproteobacteria</taxon>
        <taxon>Lysobacterales</taxon>
        <taxon>Lysobacteraceae</taxon>
        <taxon>Luteimonas</taxon>
    </lineage>
</organism>
<keyword evidence="1" id="KW-0812">Transmembrane</keyword>
<feature type="transmembrane region" description="Helical" evidence="1">
    <location>
        <begin position="332"/>
        <end position="355"/>
    </location>
</feature>
<feature type="transmembrane region" description="Helical" evidence="1">
    <location>
        <begin position="144"/>
        <end position="164"/>
    </location>
</feature>
<dbReference type="Proteomes" id="UP001566331">
    <property type="component" value="Unassembled WGS sequence"/>
</dbReference>
<evidence type="ECO:0000313" key="3">
    <source>
        <dbReference type="Proteomes" id="UP001566331"/>
    </source>
</evidence>
<comment type="caution">
    <text evidence="2">The sequence shown here is derived from an EMBL/GenBank/DDBJ whole genome shotgun (WGS) entry which is preliminary data.</text>
</comment>
<keyword evidence="1" id="KW-0472">Membrane</keyword>
<keyword evidence="3" id="KW-1185">Reference proteome</keyword>
<sequence length="373" mass="40527">MAAAAQARPPRRRLRAALAWLHLWVGLIAGTAFAVVGLSGTVLTFHEELLLWQQPQLAGHEARADGAVLARILQRWTPQGLGSVQLPQADGLPVWQGYFADGRRGYFAPEDGRLLLLRSADHDGLLWLHELHTDLLGGEIGHQVLGVVGWIALGLLLTGLYLWWPRTGRVLAHLKMHRGPPVRRWLSWHRSGGVLLLPLLLLVTLTGVGMIYHAAARTALTTVFGGGAAPAPPQRAVPTDAPVDWTRVLATAQAALPHAHLLRTAAPASGDDAIGFRARTLGEWHPNGRSLVFVDRAGGEVLLAHDATAQRPGARMTEAIYPLHIGAVGGAWYRWAVALSGLLPAALLVTGFLFWHRRRQVRQQDRAAHGRLP</sequence>
<dbReference type="PANTHER" id="PTHR34219">
    <property type="entry name" value="IRON-REGULATED INNER MEMBRANE PROTEIN-RELATED"/>
    <property type="match status" value="1"/>
</dbReference>
<dbReference type="Pfam" id="PF03929">
    <property type="entry name" value="PepSY_TM"/>
    <property type="match status" value="1"/>
</dbReference>
<accession>A0ABV4HUJ6</accession>
<protein>
    <submittedName>
        <fullName evidence="2">PepSY-associated TM helix domain-containing protein</fullName>
    </submittedName>
</protein>
<evidence type="ECO:0000256" key="1">
    <source>
        <dbReference type="SAM" id="Phobius"/>
    </source>
</evidence>